<comment type="caution">
    <text evidence="1">The sequence shown here is derived from an EMBL/GenBank/DDBJ whole genome shotgun (WGS) entry which is preliminary data.</text>
</comment>
<dbReference type="OrthoDB" id="407103at2759"/>
<dbReference type="Pfam" id="PF13578">
    <property type="entry name" value="Methyltransf_24"/>
    <property type="match status" value="1"/>
</dbReference>
<dbReference type="EMBL" id="LSRX01000203">
    <property type="protein sequence ID" value="OLQ04692.1"/>
    <property type="molecule type" value="Genomic_DNA"/>
</dbReference>
<dbReference type="InterPro" id="IPR029063">
    <property type="entry name" value="SAM-dependent_MTases_sf"/>
</dbReference>
<name>A0A1Q9EBB6_SYMMI</name>
<keyword evidence="2" id="KW-1185">Reference proteome</keyword>
<keyword evidence="1" id="KW-0489">Methyltransferase</keyword>
<evidence type="ECO:0000313" key="1">
    <source>
        <dbReference type="EMBL" id="OLQ04692.1"/>
    </source>
</evidence>
<dbReference type="Gene3D" id="3.40.50.150">
    <property type="entry name" value="Vaccinia Virus protein VP39"/>
    <property type="match status" value="1"/>
</dbReference>
<dbReference type="Proteomes" id="UP000186817">
    <property type="component" value="Unassembled WGS sequence"/>
</dbReference>
<dbReference type="GO" id="GO:0032259">
    <property type="term" value="P:methylation"/>
    <property type="evidence" value="ECO:0007669"/>
    <property type="project" value="UniProtKB-KW"/>
</dbReference>
<dbReference type="GO" id="GO:0008168">
    <property type="term" value="F:methyltransferase activity"/>
    <property type="evidence" value="ECO:0007669"/>
    <property type="project" value="UniProtKB-KW"/>
</dbReference>
<evidence type="ECO:0000313" key="2">
    <source>
        <dbReference type="Proteomes" id="UP000186817"/>
    </source>
</evidence>
<reference evidence="1 2" key="1">
    <citation type="submission" date="2016-02" db="EMBL/GenBank/DDBJ databases">
        <title>Genome analysis of coral dinoflagellate symbionts highlights evolutionary adaptations to a symbiotic lifestyle.</title>
        <authorList>
            <person name="Aranda M."/>
            <person name="Li Y."/>
            <person name="Liew Y.J."/>
            <person name="Baumgarten S."/>
            <person name="Simakov O."/>
            <person name="Wilson M."/>
            <person name="Piel J."/>
            <person name="Ashoor H."/>
            <person name="Bougouffa S."/>
            <person name="Bajic V.B."/>
            <person name="Ryu T."/>
            <person name="Ravasi T."/>
            <person name="Bayer T."/>
            <person name="Micklem G."/>
            <person name="Kim H."/>
            <person name="Bhak J."/>
            <person name="Lajeunesse T.C."/>
            <person name="Voolstra C.R."/>
        </authorList>
    </citation>
    <scope>NUCLEOTIDE SEQUENCE [LARGE SCALE GENOMIC DNA]</scope>
    <source>
        <strain evidence="1 2">CCMP2467</strain>
    </source>
</reference>
<accession>A0A1Q9EBB6</accession>
<protein>
    <submittedName>
        <fullName evidence="1">Mycinamicin VI 2''-O-methyltransferase</fullName>
    </submittedName>
</protein>
<proteinExistence type="predicted"/>
<gene>
    <name evidence="1" type="primary">mycE</name>
    <name evidence="1" type="ORF">AK812_SmicGene12204</name>
</gene>
<sequence length="262" mass="29747">MPSKVFAWLHDDLQGFVGQIRLCIQADSNAPSKFFCDLFRQSGMVRFDLPIELMDGIVTLTASLALGESPEGPEELLCKDQVRFQKYLRLTREVPSWADAANPLVEWWDLHREGLNTVKMANYFDVYHRHLHHFRGRPTHILEVGVASGGSLQMWKAYFGPQLRLTAVDCCPFSGMRGELEDHRTSIWIGDQADPDFWRELVQSVPPPDIVVDDGGHIGSMQLAMFQSLWPHVAPGGVYIVEDIFLAYTQTRNSKLRMSNNS</sequence>
<dbReference type="AlphaFoldDB" id="A0A1Q9EBB6"/>
<organism evidence="1 2">
    <name type="scientific">Symbiodinium microadriaticum</name>
    <name type="common">Dinoflagellate</name>
    <name type="synonym">Zooxanthella microadriatica</name>
    <dbReference type="NCBI Taxonomy" id="2951"/>
    <lineage>
        <taxon>Eukaryota</taxon>
        <taxon>Sar</taxon>
        <taxon>Alveolata</taxon>
        <taxon>Dinophyceae</taxon>
        <taxon>Suessiales</taxon>
        <taxon>Symbiodiniaceae</taxon>
        <taxon>Symbiodinium</taxon>
    </lineage>
</organism>
<dbReference type="SUPFAM" id="SSF53335">
    <property type="entry name" value="S-adenosyl-L-methionine-dependent methyltransferases"/>
    <property type="match status" value="1"/>
</dbReference>
<keyword evidence="1" id="KW-0808">Transferase</keyword>
<dbReference type="OMA" id="HRTSIWI"/>